<dbReference type="Proteomes" id="UP001617689">
    <property type="component" value="Unassembled WGS sequence"/>
</dbReference>
<evidence type="ECO:0000313" key="4">
    <source>
        <dbReference type="Proteomes" id="UP001617689"/>
    </source>
</evidence>
<dbReference type="Gene3D" id="3.40.630.10">
    <property type="entry name" value="Zn peptidases"/>
    <property type="match status" value="1"/>
</dbReference>
<dbReference type="InterPro" id="IPR011650">
    <property type="entry name" value="Peptidase_M20_dimer"/>
</dbReference>
<dbReference type="Pfam" id="PF01546">
    <property type="entry name" value="Peptidase_M20"/>
    <property type="match status" value="1"/>
</dbReference>
<proteinExistence type="predicted"/>
<accession>A0ABW8GFM5</accession>
<dbReference type="InterPro" id="IPR036264">
    <property type="entry name" value="Bact_exopeptidase_dim_dom"/>
</dbReference>
<name>A0ABW8GFM5_9GAMM</name>
<dbReference type="InterPro" id="IPR017439">
    <property type="entry name" value="Amidohydrolase"/>
</dbReference>
<dbReference type="PIRSF" id="PIRSF005962">
    <property type="entry name" value="Pept_M20D_amidohydro"/>
    <property type="match status" value="1"/>
</dbReference>
<gene>
    <name evidence="3" type="ORF">ACIPUP_13820</name>
</gene>
<dbReference type="PANTHER" id="PTHR11014">
    <property type="entry name" value="PEPTIDASE M20 FAMILY MEMBER"/>
    <property type="match status" value="1"/>
</dbReference>
<dbReference type="InterPro" id="IPR002933">
    <property type="entry name" value="Peptidase_M20"/>
</dbReference>
<protein>
    <submittedName>
        <fullName evidence="3">M20 peptidase aminoacylase family protein</fullName>
    </submittedName>
</protein>
<dbReference type="PANTHER" id="PTHR11014:SF63">
    <property type="entry name" value="METALLOPEPTIDASE, PUTATIVE (AFU_ORTHOLOGUE AFUA_6G09600)-RELATED"/>
    <property type="match status" value="1"/>
</dbReference>
<organism evidence="3 4">
    <name type="scientific">Pectobacterium actinidiae</name>
    <dbReference type="NCBI Taxonomy" id="1507808"/>
    <lineage>
        <taxon>Bacteria</taxon>
        <taxon>Pseudomonadati</taxon>
        <taxon>Pseudomonadota</taxon>
        <taxon>Gammaproteobacteria</taxon>
        <taxon>Enterobacterales</taxon>
        <taxon>Pectobacteriaceae</taxon>
        <taxon>Pectobacterium</taxon>
    </lineage>
</organism>
<dbReference type="SUPFAM" id="SSF53187">
    <property type="entry name" value="Zn-dependent exopeptidases"/>
    <property type="match status" value="1"/>
</dbReference>
<keyword evidence="4" id="KW-1185">Reference proteome</keyword>
<feature type="domain" description="Peptidase M20 dimerisation" evidence="2">
    <location>
        <begin position="181"/>
        <end position="276"/>
    </location>
</feature>
<dbReference type="InterPro" id="IPR033846">
    <property type="entry name" value="YxeP-like"/>
</dbReference>
<dbReference type="Gene3D" id="3.30.70.360">
    <property type="match status" value="1"/>
</dbReference>
<dbReference type="RefSeq" id="WP_400396476.1">
    <property type="nucleotide sequence ID" value="NZ_JBIXLL010000007.1"/>
</dbReference>
<dbReference type="SUPFAM" id="SSF55031">
    <property type="entry name" value="Bacterial exopeptidase dimerisation domain"/>
    <property type="match status" value="1"/>
</dbReference>
<keyword evidence="1" id="KW-0378">Hydrolase</keyword>
<comment type="caution">
    <text evidence="3">The sequence shown here is derived from an EMBL/GenBank/DDBJ whole genome shotgun (WGS) entry which is preliminary data.</text>
</comment>
<evidence type="ECO:0000313" key="3">
    <source>
        <dbReference type="EMBL" id="MFJ5430233.1"/>
    </source>
</evidence>
<reference evidence="3 4" key="1">
    <citation type="submission" date="2024-10" db="EMBL/GenBank/DDBJ databases">
        <authorList>
            <person name="Lu C.-H."/>
        </authorList>
    </citation>
    <scope>NUCLEOTIDE SEQUENCE [LARGE SCALE GENOMIC DNA]</scope>
    <source>
        <strain evidence="3 4">22ZTDG03-2</strain>
    </source>
</reference>
<sequence>MRTATQHEPLAQFIQAFRHDLHRHPELSNQEFETTKKIRAVLEKEGIRILDLPLKTGLVAEVGGLQDGPMVVVRSDIDALPIEEESGVEFTSLNKGVMHACGHDFHSSAALGAAILLKKIEPELKGTVRILFQAAEETGLGAPEVIAVGALDNAVAIFGIHNDPTLPVGVIGGKDGALTAGVDRFEIKIAAKGCHAAKPHEGNDPIIILGQLISAVQTIISRTVSSDNNAVVSITQVHSGSTWNVIPDTAYVEGTVRTFNQDARDLIEQRFRQIVAGIASTFGAEIEFLWHAGPPSVINTPEWVEFALNVASDEGFEARRVEASPIGEDFAFYQQKLPGTFMMVGSGGPYALHHPKFRVDDSALFPTAHYLYQVAKQSLEQLSSR</sequence>
<evidence type="ECO:0000256" key="1">
    <source>
        <dbReference type="ARBA" id="ARBA00022801"/>
    </source>
</evidence>
<dbReference type="EMBL" id="JBIXLL010000007">
    <property type="protein sequence ID" value="MFJ5430233.1"/>
    <property type="molecule type" value="Genomic_DNA"/>
</dbReference>
<dbReference type="Pfam" id="PF07687">
    <property type="entry name" value="M20_dimer"/>
    <property type="match status" value="1"/>
</dbReference>
<evidence type="ECO:0000259" key="2">
    <source>
        <dbReference type="Pfam" id="PF07687"/>
    </source>
</evidence>
<dbReference type="CDD" id="cd05669">
    <property type="entry name" value="M20_Acy1_YxeP-like"/>
    <property type="match status" value="1"/>
</dbReference>
<dbReference type="NCBIfam" id="TIGR01891">
    <property type="entry name" value="amidohydrolases"/>
    <property type="match status" value="1"/>
</dbReference>